<reference evidence="2" key="1">
    <citation type="journal article" date="2019" name="Int. J. Syst. Evol. Microbiol.">
        <title>The Global Catalogue of Microorganisms (GCM) 10K type strain sequencing project: providing services to taxonomists for standard genome sequencing and annotation.</title>
        <authorList>
            <consortium name="The Broad Institute Genomics Platform"/>
            <consortium name="The Broad Institute Genome Sequencing Center for Infectious Disease"/>
            <person name="Wu L."/>
            <person name="Ma J."/>
        </authorList>
    </citation>
    <scope>NUCLEOTIDE SEQUENCE [LARGE SCALE GENOMIC DNA]</scope>
    <source>
        <strain evidence="2">JCM 17695</strain>
    </source>
</reference>
<dbReference type="Proteomes" id="UP001596512">
    <property type="component" value="Unassembled WGS sequence"/>
</dbReference>
<accession>A0ABW2TIQ5</accession>
<dbReference type="EMBL" id="JBHTEY010000004">
    <property type="protein sequence ID" value="MFC7613610.1"/>
    <property type="molecule type" value="Genomic_DNA"/>
</dbReference>
<evidence type="ECO:0000313" key="1">
    <source>
        <dbReference type="EMBL" id="MFC7613610.1"/>
    </source>
</evidence>
<protein>
    <submittedName>
        <fullName evidence="1">Uncharacterized protein</fullName>
    </submittedName>
</protein>
<proteinExistence type="predicted"/>
<gene>
    <name evidence="1" type="ORF">ACFQV2_08330</name>
</gene>
<evidence type="ECO:0000313" key="2">
    <source>
        <dbReference type="Proteomes" id="UP001596512"/>
    </source>
</evidence>
<keyword evidence="2" id="KW-1185">Reference proteome</keyword>
<sequence length="42" mass="4000">MTAPADVLAALRPASADLRAAARAAAVVLVEGPDLAVAVGSA</sequence>
<organism evidence="1 2">
    <name type="scientific">Actinokineospora soli</name>
    <dbReference type="NCBI Taxonomy" id="1048753"/>
    <lineage>
        <taxon>Bacteria</taxon>
        <taxon>Bacillati</taxon>
        <taxon>Actinomycetota</taxon>
        <taxon>Actinomycetes</taxon>
        <taxon>Pseudonocardiales</taxon>
        <taxon>Pseudonocardiaceae</taxon>
        <taxon>Actinokineospora</taxon>
    </lineage>
</organism>
<name>A0ABW2TIQ5_9PSEU</name>
<comment type="caution">
    <text evidence="1">The sequence shown here is derived from an EMBL/GenBank/DDBJ whole genome shotgun (WGS) entry which is preliminary data.</text>
</comment>